<dbReference type="PANTHER" id="PTHR23118">
    <property type="entry name" value="ATP-CITRATE SYNTHASE"/>
    <property type="match status" value="1"/>
</dbReference>
<proteinExistence type="predicted"/>
<dbReference type="InterPro" id="IPR002020">
    <property type="entry name" value="Citrate_synthase"/>
</dbReference>
<sequence length="97" mass="11068">MVRRYLGLPIRFLRRVLDRILSFVSGLLTTGSKFRGALDEAAAMVHTGLTPREFVDKSRKADKLIGQYPDLRVKLVKEYVLKSFTSHRLLNYALAVC</sequence>
<comment type="caution">
    <text evidence="1">The sequence shown here is derived from an EMBL/GenBank/DDBJ whole genome shotgun (WGS) entry which is preliminary data.</text>
</comment>
<dbReference type="PANTHER" id="PTHR23118:SF42">
    <property type="entry name" value="ATP-CITRATE SYNTHASE"/>
    <property type="match status" value="1"/>
</dbReference>
<accession>A0A8H3DWS9</accession>
<dbReference type="GO" id="GO:0006085">
    <property type="term" value="P:acetyl-CoA biosynthetic process"/>
    <property type="evidence" value="ECO:0007669"/>
    <property type="project" value="TreeGrafter"/>
</dbReference>
<dbReference type="GO" id="GO:0003878">
    <property type="term" value="F:ATP citrate synthase activity"/>
    <property type="evidence" value="ECO:0007669"/>
    <property type="project" value="TreeGrafter"/>
</dbReference>
<name>A0A8H3DWS9_9AGAM</name>
<dbReference type="SUPFAM" id="SSF48256">
    <property type="entry name" value="Citrate synthase"/>
    <property type="match status" value="1"/>
</dbReference>
<dbReference type="InterPro" id="IPR036969">
    <property type="entry name" value="Citrate_synthase_sf"/>
</dbReference>
<dbReference type="GO" id="GO:0005829">
    <property type="term" value="C:cytosol"/>
    <property type="evidence" value="ECO:0007669"/>
    <property type="project" value="TreeGrafter"/>
</dbReference>
<dbReference type="EMBL" id="CAJNJQ010000002">
    <property type="protein sequence ID" value="CAE7049736.1"/>
    <property type="molecule type" value="Genomic_DNA"/>
</dbReference>
<dbReference type="GO" id="GO:0006633">
    <property type="term" value="P:fatty acid biosynthetic process"/>
    <property type="evidence" value="ECO:0007669"/>
    <property type="project" value="TreeGrafter"/>
</dbReference>
<protein>
    <submittedName>
        <fullName evidence="1">Uncharacterized protein</fullName>
    </submittedName>
</protein>
<evidence type="ECO:0000313" key="1">
    <source>
        <dbReference type="EMBL" id="CAE7049736.1"/>
    </source>
</evidence>
<reference evidence="1" key="1">
    <citation type="submission" date="2021-01" db="EMBL/GenBank/DDBJ databases">
        <authorList>
            <person name="Kaushik A."/>
        </authorList>
    </citation>
    <scope>NUCLEOTIDE SEQUENCE</scope>
    <source>
        <strain evidence="1">AG5</strain>
    </source>
</reference>
<dbReference type="Proteomes" id="UP000663827">
    <property type="component" value="Unassembled WGS sequence"/>
</dbReference>
<dbReference type="AlphaFoldDB" id="A0A8H3DWS9"/>
<organism evidence="1 2">
    <name type="scientific">Rhizoctonia solani</name>
    <dbReference type="NCBI Taxonomy" id="456999"/>
    <lineage>
        <taxon>Eukaryota</taxon>
        <taxon>Fungi</taxon>
        <taxon>Dikarya</taxon>
        <taxon>Basidiomycota</taxon>
        <taxon>Agaricomycotina</taxon>
        <taxon>Agaricomycetes</taxon>
        <taxon>Cantharellales</taxon>
        <taxon>Ceratobasidiaceae</taxon>
        <taxon>Rhizoctonia</taxon>
    </lineage>
</organism>
<evidence type="ECO:0000313" key="2">
    <source>
        <dbReference type="Proteomes" id="UP000663827"/>
    </source>
</evidence>
<gene>
    <name evidence="1" type="ORF">RDB_LOCUS45</name>
</gene>